<gene>
    <name evidence="9" type="primary">LOC112295968</name>
    <name evidence="8" type="ORF">PHYPA_024185</name>
</gene>
<keyword evidence="3" id="KW-0963">Cytoplasm</keyword>
<evidence type="ECO:0000256" key="2">
    <source>
        <dbReference type="ARBA" id="ARBA00005885"/>
    </source>
</evidence>
<evidence type="ECO:0000256" key="5">
    <source>
        <dbReference type="ARBA" id="ARBA00023212"/>
    </source>
</evidence>
<dbReference type="EnsemblPlants" id="Pp3c19_15920V3.1">
    <property type="protein sequence ID" value="PAC:32938871.CDS.1"/>
    <property type="gene ID" value="Pp3c19_15920"/>
</dbReference>
<dbReference type="OrthoDB" id="1925970at2759"/>
<sequence length="546" mass="59221">MEQDGATDVVVRNRNYNIKPASVVLDTQPASEEIAFPEFAFPVNDGGAALNAWKAVSTAGQGQSVQTSNGNCKWGFLQSGNGTGDESPKRMPLAFRSKHVETTVESSPNFPGLATEPATKQCLSPLATFKDLDLTHENGKVEILEKSGGDVLSTPTRKSLSVISTAENDAVAAPSTPKGRGLSLIPRVARLQSDADKTPDRLKPVTPNLQGKASVGTRGSLTSPRGEERGRALSPAPDRRSLTSPRRTVPDRSRSPVPFRNQDRSNYGVSRSLSPVLTGTRTVTPTRRPTTPRSTSPAPRSREDSNSSRAQWNGNTKKSTSMPSSPRYITPTRAASLKAVNSPPSPNGSVSKELQYPTASGSTTPQRDFAKRGVKEAHSKTGEEGQPTPKIKSSPPTLTQPTGFKFSTDERSEKRRDFYSKLEEKMKLKEEERKRLEAKAQEEKESQLRELRKTLTYKANPVPKFYQEPPPPPVKIKKAPTTRAKSPNFTAPRRRDSCSGSIGGESHSHGGSSPLRGRLVRSPSLESNVSSQAKVAAKVKQPFKPI</sequence>
<evidence type="ECO:0000256" key="1">
    <source>
        <dbReference type="ARBA" id="ARBA00004245"/>
    </source>
</evidence>
<feature type="compositionally biased region" description="Polar residues" evidence="6">
    <location>
        <begin position="264"/>
        <end position="277"/>
    </location>
</feature>
<dbReference type="EnsemblPlants" id="Pp3c19_15920V3.2">
    <property type="protein sequence ID" value="PAC:32938872.CDS.1"/>
    <property type="gene ID" value="Pp3c19_15920"/>
</dbReference>
<evidence type="ECO:0000313" key="8">
    <source>
        <dbReference type="EMBL" id="PNR34368.1"/>
    </source>
</evidence>
<reference evidence="8 10" key="1">
    <citation type="journal article" date="2008" name="Science">
        <title>The Physcomitrella genome reveals evolutionary insights into the conquest of land by plants.</title>
        <authorList>
            <person name="Rensing S."/>
            <person name="Lang D."/>
            <person name="Zimmer A."/>
            <person name="Terry A."/>
            <person name="Salamov A."/>
            <person name="Shapiro H."/>
            <person name="Nishiyama T."/>
            <person name="Perroud P.-F."/>
            <person name="Lindquist E."/>
            <person name="Kamisugi Y."/>
            <person name="Tanahashi T."/>
            <person name="Sakakibara K."/>
            <person name="Fujita T."/>
            <person name="Oishi K."/>
            <person name="Shin-I T."/>
            <person name="Kuroki Y."/>
            <person name="Toyoda A."/>
            <person name="Suzuki Y."/>
            <person name="Hashimoto A."/>
            <person name="Yamaguchi K."/>
            <person name="Sugano A."/>
            <person name="Kohara Y."/>
            <person name="Fujiyama A."/>
            <person name="Anterola A."/>
            <person name="Aoki S."/>
            <person name="Ashton N."/>
            <person name="Barbazuk W.B."/>
            <person name="Barker E."/>
            <person name="Bennetzen J."/>
            <person name="Bezanilla M."/>
            <person name="Blankenship R."/>
            <person name="Cho S.H."/>
            <person name="Dutcher S."/>
            <person name="Estelle M."/>
            <person name="Fawcett J.A."/>
            <person name="Gundlach H."/>
            <person name="Hanada K."/>
            <person name="Heyl A."/>
            <person name="Hicks K.A."/>
            <person name="Hugh J."/>
            <person name="Lohr M."/>
            <person name="Mayer K."/>
            <person name="Melkozernov A."/>
            <person name="Murata T."/>
            <person name="Nelson D."/>
            <person name="Pils B."/>
            <person name="Prigge M."/>
            <person name="Reiss B."/>
            <person name="Renner T."/>
            <person name="Rombauts S."/>
            <person name="Rushton P."/>
            <person name="Sanderfoot A."/>
            <person name="Schween G."/>
            <person name="Shiu S.-H."/>
            <person name="Stueber K."/>
            <person name="Theodoulou F.L."/>
            <person name="Tu H."/>
            <person name="Van de Peer Y."/>
            <person name="Verrier P.J."/>
            <person name="Waters E."/>
            <person name="Wood A."/>
            <person name="Yang L."/>
            <person name="Cove D."/>
            <person name="Cuming A."/>
            <person name="Hasebe M."/>
            <person name="Lucas S."/>
            <person name="Mishler D.B."/>
            <person name="Reski R."/>
            <person name="Grigoriev I."/>
            <person name="Quatrano R.S."/>
            <person name="Boore J.L."/>
        </authorList>
    </citation>
    <scope>NUCLEOTIDE SEQUENCE [LARGE SCALE GENOMIC DNA]</scope>
    <source>
        <strain evidence="9 10">cv. Gransden 2004</strain>
    </source>
</reference>
<dbReference type="PANTHER" id="PTHR46372">
    <property type="entry name" value="PROTEIN WVD2-LIKE 3"/>
    <property type="match status" value="1"/>
</dbReference>
<evidence type="ECO:0000313" key="10">
    <source>
        <dbReference type="Proteomes" id="UP000006727"/>
    </source>
</evidence>
<proteinExistence type="inferred from homology"/>
<dbReference type="AlphaFoldDB" id="A0A2K1IYL4"/>
<feature type="domain" description="TPX2 C-terminal" evidence="7">
    <location>
        <begin position="404"/>
        <end position="479"/>
    </location>
</feature>
<feature type="compositionally biased region" description="Basic and acidic residues" evidence="6">
    <location>
        <begin position="368"/>
        <end position="383"/>
    </location>
</feature>
<dbReference type="InterPro" id="IPR027329">
    <property type="entry name" value="TPX2_C"/>
</dbReference>
<reference evidence="8 10" key="2">
    <citation type="journal article" date="2018" name="Plant J.">
        <title>The Physcomitrella patens chromosome-scale assembly reveals moss genome structure and evolution.</title>
        <authorList>
            <person name="Lang D."/>
            <person name="Ullrich K.K."/>
            <person name="Murat F."/>
            <person name="Fuchs J."/>
            <person name="Jenkins J."/>
            <person name="Haas F.B."/>
            <person name="Piednoel M."/>
            <person name="Gundlach H."/>
            <person name="Van Bel M."/>
            <person name="Meyberg R."/>
            <person name="Vives C."/>
            <person name="Morata J."/>
            <person name="Symeonidi A."/>
            <person name="Hiss M."/>
            <person name="Muchero W."/>
            <person name="Kamisugi Y."/>
            <person name="Saleh O."/>
            <person name="Blanc G."/>
            <person name="Decker E.L."/>
            <person name="van Gessel N."/>
            <person name="Grimwood J."/>
            <person name="Hayes R.D."/>
            <person name="Graham S.W."/>
            <person name="Gunter L.E."/>
            <person name="McDaniel S.F."/>
            <person name="Hoernstein S.N.W."/>
            <person name="Larsson A."/>
            <person name="Li F.W."/>
            <person name="Perroud P.F."/>
            <person name="Phillips J."/>
            <person name="Ranjan P."/>
            <person name="Rokshar D.S."/>
            <person name="Rothfels C.J."/>
            <person name="Schneider L."/>
            <person name="Shu S."/>
            <person name="Stevenson D.W."/>
            <person name="Thummler F."/>
            <person name="Tillich M."/>
            <person name="Villarreal Aguilar J.C."/>
            <person name="Widiez T."/>
            <person name="Wong G.K."/>
            <person name="Wymore A."/>
            <person name="Zhang Y."/>
            <person name="Zimmer A.D."/>
            <person name="Quatrano R.S."/>
            <person name="Mayer K.F.X."/>
            <person name="Goodstein D."/>
            <person name="Casacuberta J.M."/>
            <person name="Vandepoele K."/>
            <person name="Reski R."/>
            <person name="Cuming A.C."/>
            <person name="Tuskan G.A."/>
            <person name="Maumus F."/>
            <person name="Salse J."/>
            <person name="Schmutz J."/>
            <person name="Rensing S.A."/>
        </authorList>
    </citation>
    <scope>NUCLEOTIDE SEQUENCE [LARGE SCALE GENOMIC DNA]</scope>
    <source>
        <strain evidence="9 10">cv. Gransden 2004</strain>
    </source>
</reference>
<dbReference type="Pfam" id="PF06886">
    <property type="entry name" value="TPX2"/>
    <property type="match status" value="1"/>
</dbReference>
<evidence type="ECO:0000313" key="9">
    <source>
        <dbReference type="EnsemblPlants" id="PAC:32938871.CDS.1"/>
    </source>
</evidence>
<reference evidence="9" key="3">
    <citation type="submission" date="2020-12" db="UniProtKB">
        <authorList>
            <consortium name="EnsemblPlants"/>
        </authorList>
    </citation>
    <scope>IDENTIFICATION</scope>
</reference>
<organism evidence="8">
    <name type="scientific">Physcomitrium patens</name>
    <name type="common">Spreading-leaved earth moss</name>
    <name type="synonym">Physcomitrella patens</name>
    <dbReference type="NCBI Taxonomy" id="3218"/>
    <lineage>
        <taxon>Eukaryota</taxon>
        <taxon>Viridiplantae</taxon>
        <taxon>Streptophyta</taxon>
        <taxon>Embryophyta</taxon>
        <taxon>Bryophyta</taxon>
        <taxon>Bryophytina</taxon>
        <taxon>Bryopsida</taxon>
        <taxon>Funariidae</taxon>
        <taxon>Funariales</taxon>
        <taxon>Funariaceae</taxon>
        <taxon>Physcomitrium</taxon>
    </lineage>
</organism>
<dbReference type="GO" id="GO:0005874">
    <property type="term" value="C:microtubule"/>
    <property type="evidence" value="ECO:0007669"/>
    <property type="project" value="UniProtKB-KW"/>
</dbReference>
<comment type="similarity">
    <text evidence="2">Belongs to the TPX2 family.</text>
</comment>
<feature type="compositionally biased region" description="Low complexity" evidence="6">
    <location>
        <begin position="278"/>
        <end position="299"/>
    </location>
</feature>
<dbReference type="Gramene" id="Pp3c19_15920V3.1">
    <property type="protein sequence ID" value="PAC:32938871.CDS.1"/>
    <property type="gene ID" value="Pp3c19_15920"/>
</dbReference>
<evidence type="ECO:0000256" key="4">
    <source>
        <dbReference type="ARBA" id="ARBA00022701"/>
    </source>
</evidence>
<feature type="compositionally biased region" description="Polar residues" evidence="6">
    <location>
        <begin position="524"/>
        <end position="533"/>
    </location>
</feature>
<dbReference type="PaxDb" id="3218-PP1S20_99V6.1"/>
<feature type="compositionally biased region" description="Basic and acidic residues" evidence="6">
    <location>
        <begin position="193"/>
        <end position="203"/>
    </location>
</feature>
<feature type="compositionally biased region" description="Polar residues" evidence="6">
    <location>
        <begin position="207"/>
        <end position="223"/>
    </location>
</feature>
<dbReference type="RefSeq" id="XP_024403788.1">
    <property type="nucleotide sequence ID" value="XM_024548020.2"/>
</dbReference>
<keyword evidence="5" id="KW-0206">Cytoskeleton</keyword>
<dbReference type="PANTHER" id="PTHR46372:SF2">
    <property type="entry name" value="PROTEIN WVD2-LIKE 3"/>
    <property type="match status" value="1"/>
</dbReference>
<dbReference type="GO" id="GO:0000226">
    <property type="term" value="P:microtubule cytoskeleton organization"/>
    <property type="evidence" value="ECO:0007669"/>
    <property type="project" value="InterPro"/>
</dbReference>
<dbReference type="EMBL" id="ABEU02000019">
    <property type="protein sequence ID" value="PNR34368.1"/>
    <property type="molecule type" value="Genomic_DNA"/>
</dbReference>
<dbReference type="InterPro" id="IPR044806">
    <property type="entry name" value="WVD2/WDL1-4"/>
</dbReference>
<evidence type="ECO:0000256" key="6">
    <source>
        <dbReference type="SAM" id="MobiDB-lite"/>
    </source>
</evidence>
<feature type="compositionally biased region" description="Basic and acidic residues" evidence="6">
    <location>
        <begin position="225"/>
        <end position="241"/>
    </location>
</feature>
<feature type="region of interest" description="Disordered" evidence="6">
    <location>
        <begin position="191"/>
        <end position="546"/>
    </location>
</feature>
<dbReference type="GO" id="GO:0008017">
    <property type="term" value="F:microtubule binding"/>
    <property type="evidence" value="ECO:0007669"/>
    <property type="project" value="InterPro"/>
</dbReference>
<dbReference type="GeneID" id="112295968"/>
<accession>A0A2K1IYL4</accession>
<feature type="compositionally biased region" description="Polar residues" evidence="6">
    <location>
        <begin position="357"/>
        <end position="366"/>
    </location>
</feature>
<protein>
    <recommendedName>
        <fullName evidence="7">TPX2 C-terminal domain-containing protein</fullName>
    </recommendedName>
</protein>
<comment type="subcellular location">
    <subcellularLocation>
        <location evidence="1">Cytoplasm</location>
        <location evidence="1">Cytoskeleton</location>
    </subcellularLocation>
</comment>
<dbReference type="RefSeq" id="XP_024403790.1">
    <property type="nucleotide sequence ID" value="XM_024548022.2"/>
</dbReference>
<evidence type="ECO:0000259" key="7">
    <source>
        <dbReference type="Pfam" id="PF06886"/>
    </source>
</evidence>
<dbReference type="Proteomes" id="UP000006727">
    <property type="component" value="Chromosome 19"/>
</dbReference>
<name>A0A2K1IYL4_PHYPA</name>
<feature type="compositionally biased region" description="Polar residues" evidence="6">
    <location>
        <begin position="307"/>
        <end position="324"/>
    </location>
</feature>
<feature type="compositionally biased region" description="Basic and acidic residues" evidence="6">
    <location>
        <begin position="407"/>
        <end position="453"/>
    </location>
</feature>
<evidence type="ECO:0000256" key="3">
    <source>
        <dbReference type="ARBA" id="ARBA00022490"/>
    </source>
</evidence>
<dbReference type="Gramene" id="Pp3c19_15920V3.2">
    <property type="protein sequence ID" value="PAC:32938872.CDS.1"/>
    <property type="gene ID" value="Pp3c19_15920"/>
</dbReference>
<keyword evidence="4" id="KW-0493">Microtubule</keyword>
<keyword evidence="10" id="KW-1185">Reference proteome</keyword>